<dbReference type="GO" id="GO:0016301">
    <property type="term" value="F:kinase activity"/>
    <property type="evidence" value="ECO:0007669"/>
    <property type="project" value="UniProtKB-KW"/>
</dbReference>
<accession>A0A8S0U7D9</accession>
<evidence type="ECO:0000256" key="1">
    <source>
        <dbReference type="ARBA" id="ARBA00009592"/>
    </source>
</evidence>
<reference evidence="4 5" key="1">
    <citation type="submission" date="2019-12" db="EMBL/GenBank/DDBJ databases">
        <authorList>
            <person name="Alioto T."/>
            <person name="Alioto T."/>
            <person name="Gomez Garrido J."/>
        </authorList>
    </citation>
    <scope>NUCLEOTIDE SEQUENCE [LARGE SCALE GENOMIC DNA]</scope>
</reference>
<dbReference type="InterPro" id="IPR001611">
    <property type="entry name" value="Leu-rich_rpt"/>
</dbReference>
<dbReference type="EMBL" id="CACTIH010007492">
    <property type="protein sequence ID" value="CAA3014512.1"/>
    <property type="molecule type" value="Genomic_DNA"/>
</dbReference>
<gene>
    <name evidence="4" type="ORF">OLEA9_A119793</name>
</gene>
<sequence>MGNMTRLEQVSISNNQLEGPIPVEICNLDSLFLLNLSENKLCCSLPSCFNPSSISHVYLNNNQLEGSILNHMSGIDFSSNKLHGEISDDLGKLSKIHSLNLSHNNLVGTIPETFSNLHQIESLDLSYNSLSGRIPTGLIELNALEVFSVAHKNLTRRILEKGQFGTFDEGSY</sequence>
<organism evidence="4 5">
    <name type="scientific">Olea europaea subsp. europaea</name>
    <dbReference type="NCBI Taxonomy" id="158383"/>
    <lineage>
        <taxon>Eukaryota</taxon>
        <taxon>Viridiplantae</taxon>
        <taxon>Streptophyta</taxon>
        <taxon>Embryophyta</taxon>
        <taxon>Tracheophyta</taxon>
        <taxon>Spermatophyta</taxon>
        <taxon>Magnoliopsida</taxon>
        <taxon>eudicotyledons</taxon>
        <taxon>Gunneridae</taxon>
        <taxon>Pentapetalae</taxon>
        <taxon>asterids</taxon>
        <taxon>lamiids</taxon>
        <taxon>Lamiales</taxon>
        <taxon>Oleaceae</taxon>
        <taxon>Oleeae</taxon>
        <taxon>Olea</taxon>
    </lineage>
</organism>
<comment type="caution">
    <text evidence="4">The sequence shown here is derived from an EMBL/GenBank/DDBJ whole genome shotgun (WGS) entry which is preliminary data.</text>
</comment>
<dbReference type="SUPFAM" id="SSF52058">
    <property type="entry name" value="L domain-like"/>
    <property type="match status" value="1"/>
</dbReference>
<dbReference type="OrthoDB" id="904373at2759"/>
<dbReference type="InterPro" id="IPR051502">
    <property type="entry name" value="RLP_Defense_Trigger"/>
</dbReference>
<keyword evidence="4" id="KW-0808">Transferase</keyword>
<dbReference type="AlphaFoldDB" id="A0A8S0U7D9"/>
<dbReference type="Gene3D" id="3.80.10.10">
    <property type="entry name" value="Ribonuclease Inhibitor"/>
    <property type="match status" value="1"/>
</dbReference>
<dbReference type="FunFam" id="3.80.10.10:FF:000383">
    <property type="entry name" value="Leucine-rich repeat receptor protein kinase EMS1"/>
    <property type="match status" value="1"/>
</dbReference>
<evidence type="ECO:0000256" key="2">
    <source>
        <dbReference type="ARBA" id="ARBA00022614"/>
    </source>
</evidence>
<keyword evidence="2" id="KW-0433">Leucine-rich repeat</keyword>
<dbReference type="PANTHER" id="PTHR48062">
    <property type="entry name" value="RECEPTOR-LIKE PROTEIN 14"/>
    <property type="match status" value="1"/>
</dbReference>
<dbReference type="InterPro" id="IPR032675">
    <property type="entry name" value="LRR_dom_sf"/>
</dbReference>
<dbReference type="Gramene" id="OE9A119793T1">
    <property type="protein sequence ID" value="OE9A119793C1"/>
    <property type="gene ID" value="OE9A119793"/>
</dbReference>
<dbReference type="Proteomes" id="UP000594638">
    <property type="component" value="Unassembled WGS sequence"/>
</dbReference>
<proteinExistence type="inferred from homology"/>
<evidence type="ECO:0000313" key="4">
    <source>
        <dbReference type="EMBL" id="CAA3014512.1"/>
    </source>
</evidence>
<keyword evidence="4" id="KW-0418">Kinase</keyword>
<dbReference type="PANTHER" id="PTHR48062:SF21">
    <property type="entry name" value="RECEPTOR-LIKE PROTEIN 12"/>
    <property type="match status" value="1"/>
</dbReference>
<keyword evidence="5" id="KW-1185">Reference proteome</keyword>
<keyword evidence="3" id="KW-0677">Repeat</keyword>
<evidence type="ECO:0000313" key="5">
    <source>
        <dbReference type="Proteomes" id="UP000594638"/>
    </source>
</evidence>
<name>A0A8S0U7D9_OLEEU</name>
<keyword evidence="4" id="KW-0675">Receptor</keyword>
<evidence type="ECO:0000256" key="3">
    <source>
        <dbReference type="ARBA" id="ARBA00022737"/>
    </source>
</evidence>
<dbReference type="Pfam" id="PF00560">
    <property type="entry name" value="LRR_1"/>
    <property type="match status" value="1"/>
</dbReference>
<dbReference type="PRINTS" id="PR00019">
    <property type="entry name" value="LEURICHRPT"/>
</dbReference>
<dbReference type="Pfam" id="PF13855">
    <property type="entry name" value="LRR_8"/>
    <property type="match status" value="1"/>
</dbReference>
<protein>
    <submittedName>
        <fullName evidence="4">LRR receptor-like serine threonine- kinase GSO1</fullName>
    </submittedName>
</protein>
<comment type="similarity">
    <text evidence="1">Belongs to the RLP family.</text>
</comment>